<protein>
    <submittedName>
        <fullName evidence="1">Uncharacterized protein</fullName>
    </submittedName>
</protein>
<evidence type="ECO:0000313" key="2">
    <source>
        <dbReference type="Proteomes" id="UP001139981"/>
    </source>
</evidence>
<gene>
    <name evidence="1" type="ORF">IWW38_001757</name>
</gene>
<name>A0ACC1M525_9FUNG</name>
<comment type="caution">
    <text evidence="1">The sequence shown here is derived from an EMBL/GenBank/DDBJ whole genome shotgun (WGS) entry which is preliminary data.</text>
</comment>
<proteinExistence type="predicted"/>
<dbReference type="Proteomes" id="UP001139981">
    <property type="component" value="Unassembled WGS sequence"/>
</dbReference>
<evidence type="ECO:0000313" key="1">
    <source>
        <dbReference type="EMBL" id="KAJ2897333.1"/>
    </source>
</evidence>
<organism evidence="1 2">
    <name type="scientific">Coemansia aciculifera</name>
    <dbReference type="NCBI Taxonomy" id="417176"/>
    <lineage>
        <taxon>Eukaryota</taxon>
        <taxon>Fungi</taxon>
        <taxon>Fungi incertae sedis</taxon>
        <taxon>Zoopagomycota</taxon>
        <taxon>Kickxellomycotina</taxon>
        <taxon>Kickxellomycetes</taxon>
        <taxon>Kickxellales</taxon>
        <taxon>Kickxellaceae</taxon>
        <taxon>Coemansia</taxon>
    </lineage>
</organism>
<reference evidence="1" key="1">
    <citation type="submission" date="2022-07" db="EMBL/GenBank/DDBJ databases">
        <title>Phylogenomic reconstructions and comparative analyses of Kickxellomycotina fungi.</title>
        <authorList>
            <person name="Reynolds N.K."/>
            <person name="Stajich J.E."/>
            <person name="Barry K."/>
            <person name="Grigoriev I.V."/>
            <person name="Crous P."/>
            <person name="Smith M.E."/>
        </authorList>
    </citation>
    <scope>NUCLEOTIDE SEQUENCE</scope>
    <source>
        <strain evidence="1">CBS 190363</strain>
    </source>
</reference>
<accession>A0ACC1M525</accession>
<keyword evidence="2" id="KW-1185">Reference proteome</keyword>
<sequence length="440" mass="49421">MANGIAHEPPADIGNCLFDSYGAPLDLSSDAVVIDGSEIGTLLAGCMVTISPTAGITIGRTDKKPFSLGSEQPPEPTRRPIGDTLYIDQVTVDELRAIRDASIFNDPGYRELMYTMAITSTIKCPQMMRYTRNQLKSELRIRDRAINAEALKLPNGAKSNVTRDCKQYLAKFNSKTMDPDMFLEYTSAQTRVSPVLNEYYASTNMTPSASAHPMDLTNVRRRNSPSARRQSNSNNNVATGPPKRAQRKNHAREHPSPPVPVAYDSFEKLCPYTYINQVQADQRLGMLMHEKFGDDITVITGDWSASMKGSSQLSYSKDWCDKFCSFGFKVYLIDEYATSKFCPRCHAPLKGFKEVKNPRLYMQEEMPTVKCHGLLRCSNGKWMLVESGKYNDPENGHRCLWNRNLVAVLNFREIFFSLFLTGKVPERFAHKQSLTGANAE</sequence>
<dbReference type="EMBL" id="JANBVB010000126">
    <property type="protein sequence ID" value="KAJ2897333.1"/>
    <property type="molecule type" value="Genomic_DNA"/>
</dbReference>